<dbReference type="EMBL" id="ATLV01014188">
    <property type="status" value="NOT_ANNOTATED_CDS"/>
    <property type="molecule type" value="Genomic_DNA"/>
</dbReference>
<dbReference type="PANTHER" id="PTHR19143:SF327">
    <property type="entry name" value="FI21813P1-RELATED"/>
    <property type="match status" value="1"/>
</dbReference>
<dbReference type="PANTHER" id="PTHR19143">
    <property type="entry name" value="FIBRINOGEN/TENASCIN/ANGIOPOEITIN"/>
    <property type="match status" value="1"/>
</dbReference>
<evidence type="ECO:0000313" key="2">
    <source>
        <dbReference type="EMBL" id="KFB38440.1"/>
    </source>
</evidence>
<organism evidence="2">
    <name type="scientific">Anopheles sinensis</name>
    <name type="common">Mosquito</name>
    <dbReference type="NCBI Taxonomy" id="74873"/>
    <lineage>
        <taxon>Eukaryota</taxon>
        <taxon>Metazoa</taxon>
        <taxon>Ecdysozoa</taxon>
        <taxon>Arthropoda</taxon>
        <taxon>Hexapoda</taxon>
        <taxon>Insecta</taxon>
        <taxon>Pterygota</taxon>
        <taxon>Neoptera</taxon>
        <taxon>Endopterygota</taxon>
        <taxon>Diptera</taxon>
        <taxon>Nematocera</taxon>
        <taxon>Culicoidea</taxon>
        <taxon>Culicidae</taxon>
        <taxon>Anophelinae</taxon>
        <taxon>Anopheles</taxon>
    </lineage>
</organism>
<dbReference type="VEuPathDB" id="VectorBase:ASIS005181"/>
<dbReference type="InterPro" id="IPR050373">
    <property type="entry name" value="Fibrinogen_C-term_domain"/>
</dbReference>
<dbReference type="InterPro" id="IPR036056">
    <property type="entry name" value="Fibrinogen-like_C"/>
</dbReference>
<dbReference type="SMART" id="SM00186">
    <property type="entry name" value="FBG"/>
    <property type="match status" value="1"/>
</dbReference>
<name>A0A084VKE6_ANOSI</name>
<protein>
    <submittedName>
        <fullName evidence="3">Fibrinogen C-terminal domain-containing protein</fullName>
    </submittedName>
</protein>
<dbReference type="STRING" id="74873.A0A084VKE6"/>
<keyword evidence="4" id="KW-1185">Reference proteome</keyword>
<evidence type="ECO:0000313" key="4">
    <source>
        <dbReference type="Proteomes" id="UP000030765"/>
    </source>
</evidence>
<sequence length="263" mass="30870">MHEQQNAQTKTYQETLQTELKKLGENTKTIKMLTGSDQNISVQTKPNTFVTYPVRSCRQAPYGSGIYLLKIRVKSIPFEVLCEQNTNFGGGWIVIQHRFNGSVDFYRNWTEYRDGFGTMDGEFWLGLEHIHQITKNRPHELLIEIKDFYGNNGSYSYSVFEIGSQYEHFMLKKLDLTRGELDSMYENKGKKFSTFDRDYDEWTDGSDAQYYHGAWWYGYSTSSNLNGHYQNTAKSEGAMYWHYFKNDTRGLSYSRMMIRDISN</sequence>
<evidence type="ECO:0000259" key="1">
    <source>
        <dbReference type="PROSITE" id="PS51406"/>
    </source>
</evidence>
<dbReference type="Pfam" id="PF00147">
    <property type="entry name" value="Fibrinogen_C"/>
    <property type="match status" value="1"/>
</dbReference>
<evidence type="ECO:0000313" key="3">
    <source>
        <dbReference type="EnsemblMetazoa" id="ASIC005886-PA"/>
    </source>
</evidence>
<dbReference type="SUPFAM" id="SSF56496">
    <property type="entry name" value="Fibrinogen C-terminal domain-like"/>
    <property type="match status" value="1"/>
</dbReference>
<dbReference type="InterPro" id="IPR014716">
    <property type="entry name" value="Fibrinogen_a/b/g_C_1"/>
</dbReference>
<dbReference type="OMA" id="WIDSEEC"/>
<reference evidence="3" key="2">
    <citation type="submission" date="2020-05" db="UniProtKB">
        <authorList>
            <consortium name="EnsemblMetazoa"/>
        </authorList>
    </citation>
    <scope>IDENTIFICATION</scope>
</reference>
<accession>A0A084VKE6</accession>
<dbReference type="AlphaFoldDB" id="A0A084VKE6"/>
<gene>
    <name evidence="2" type="ORF">ZHAS_00005886</name>
</gene>
<dbReference type="CDD" id="cd00087">
    <property type="entry name" value="FReD"/>
    <property type="match status" value="1"/>
</dbReference>
<dbReference type="Gene3D" id="3.90.215.10">
    <property type="entry name" value="Gamma Fibrinogen, chain A, domain 1"/>
    <property type="match status" value="1"/>
</dbReference>
<dbReference type="PROSITE" id="PS51406">
    <property type="entry name" value="FIBRINOGEN_C_2"/>
    <property type="match status" value="1"/>
</dbReference>
<dbReference type="VEuPathDB" id="VectorBase:ASIC005886"/>
<dbReference type="OrthoDB" id="6145874at2759"/>
<dbReference type="GO" id="GO:0005615">
    <property type="term" value="C:extracellular space"/>
    <property type="evidence" value="ECO:0007669"/>
    <property type="project" value="TreeGrafter"/>
</dbReference>
<dbReference type="InterPro" id="IPR002181">
    <property type="entry name" value="Fibrinogen_a/b/g_C_dom"/>
</dbReference>
<dbReference type="EMBL" id="KE524948">
    <property type="protein sequence ID" value="KFB38440.1"/>
    <property type="molecule type" value="Genomic_DNA"/>
</dbReference>
<feature type="domain" description="Fibrinogen C-terminal" evidence="1">
    <location>
        <begin position="48"/>
        <end position="262"/>
    </location>
</feature>
<dbReference type="Proteomes" id="UP000030765">
    <property type="component" value="Unassembled WGS sequence"/>
</dbReference>
<dbReference type="EnsemblMetazoa" id="ASIC005886-RA">
    <property type="protein sequence ID" value="ASIC005886-PA"/>
    <property type="gene ID" value="ASIC005886"/>
</dbReference>
<reference evidence="2 4" key="1">
    <citation type="journal article" date="2014" name="BMC Genomics">
        <title>Genome sequence of Anopheles sinensis provides insight into genetics basis of mosquito competence for malaria parasites.</title>
        <authorList>
            <person name="Zhou D."/>
            <person name="Zhang D."/>
            <person name="Ding G."/>
            <person name="Shi L."/>
            <person name="Hou Q."/>
            <person name="Ye Y."/>
            <person name="Xu Y."/>
            <person name="Zhou H."/>
            <person name="Xiong C."/>
            <person name="Li S."/>
            <person name="Yu J."/>
            <person name="Hong S."/>
            <person name="Yu X."/>
            <person name="Zou P."/>
            <person name="Chen C."/>
            <person name="Chang X."/>
            <person name="Wang W."/>
            <person name="Lv Y."/>
            <person name="Sun Y."/>
            <person name="Ma L."/>
            <person name="Shen B."/>
            <person name="Zhu C."/>
        </authorList>
    </citation>
    <scope>NUCLEOTIDE SEQUENCE [LARGE SCALE GENOMIC DNA]</scope>
</reference>
<proteinExistence type="predicted"/>